<dbReference type="InterPro" id="IPR018062">
    <property type="entry name" value="HTH_AraC-typ_CS"/>
</dbReference>
<dbReference type="InterPro" id="IPR009057">
    <property type="entry name" value="Homeodomain-like_sf"/>
</dbReference>
<evidence type="ECO:0000313" key="5">
    <source>
        <dbReference type="EMBL" id="ANS75378.1"/>
    </source>
</evidence>
<dbReference type="CDD" id="cd02208">
    <property type="entry name" value="cupin_RmlC-like"/>
    <property type="match status" value="1"/>
</dbReference>
<dbReference type="Gene3D" id="2.60.120.10">
    <property type="entry name" value="Jelly Rolls"/>
    <property type="match status" value="1"/>
</dbReference>
<dbReference type="RefSeq" id="WP_068696959.1">
    <property type="nucleotide sequence ID" value="NZ_CP014167.1"/>
</dbReference>
<dbReference type="SMART" id="SM00342">
    <property type="entry name" value="HTH_ARAC"/>
    <property type="match status" value="1"/>
</dbReference>
<dbReference type="PROSITE" id="PS00041">
    <property type="entry name" value="HTH_ARAC_FAMILY_1"/>
    <property type="match status" value="1"/>
</dbReference>
<dbReference type="InterPro" id="IPR018060">
    <property type="entry name" value="HTH_AraC"/>
</dbReference>
<evidence type="ECO:0000256" key="1">
    <source>
        <dbReference type="ARBA" id="ARBA00023015"/>
    </source>
</evidence>
<evidence type="ECO:0000256" key="3">
    <source>
        <dbReference type="ARBA" id="ARBA00023163"/>
    </source>
</evidence>
<dbReference type="KEGG" id="pyg:AWM70_12800"/>
<keyword evidence="3" id="KW-0804">Transcription</keyword>
<dbReference type="GO" id="GO:0043565">
    <property type="term" value="F:sequence-specific DNA binding"/>
    <property type="evidence" value="ECO:0007669"/>
    <property type="project" value="InterPro"/>
</dbReference>
<evidence type="ECO:0000313" key="6">
    <source>
        <dbReference type="Proteomes" id="UP000092573"/>
    </source>
</evidence>
<protein>
    <submittedName>
        <fullName evidence="5">AraC family transcriptional regulator</fullName>
    </submittedName>
</protein>
<dbReference type="Pfam" id="PF02311">
    <property type="entry name" value="AraC_binding"/>
    <property type="match status" value="1"/>
</dbReference>
<dbReference type="Proteomes" id="UP000092573">
    <property type="component" value="Chromosome"/>
</dbReference>
<name>A0A1B1N1U0_9BACL</name>
<dbReference type="InterPro" id="IPR037923">
    <property type="entry name" value="HTH-like"/>
</dbReference>
<evidence type="ECO:0000256" key="2">
    <source>
        <dbReference type="ARBA" id="ARBA00023125"/>
    </source>
</evidence>
<dbReference type="PANTHER" id="PTHR43280">
    <property type="entry name" value="ARAC-FAMILY TRANSCRIPTIONAL REGULATOR"/>
    <property type="match status" value="1"/>
</dbReference>
<keyword evidence="6" id="KW-1185">Reference proteome</keyword>
<organism evidence="5 6">
    <name type="scientific">Paenibacillus yonginensis</name>
    <dbReference type="NCBI Taxonomy" id="1462996"/>
    <lineage>
        <taxon>Bacteria</taxon>
        <taxon>Bacillati</taxon>
        <taxon>Bacillota</taxon>
        <taxon>Bacilli</taxon>
        <taxon>Bacillales</taxon>
        <taxon>Paenibacillaceae</taxon>
        <taxon>Paenibacillus</taxon>
    </lineage>
</organism>
<dbReference type="EMBL" id="CP014167">
    <property type="protein sequence ID" value="ANS75378.1"/>
    <property type="molecule type" value="Genomic_DNA"/>
</dbReference>
<accession>A0A1B1N1U0</accession>
<dbReference type="Gene3D" id="1.10.10.60">
    <property type="entry name" value="Homeodomain-like"/>
    <property type="match status" value="1"/>
</dbReference>
<reference evidence="5 6" key="1">
    <citation type="submission" date="2016-01" db="EMBL/GenBank/DDBJ databases">
        <title>Complete Genome Sequence of Paenibacillus yonginensis DCY84, a novel Plant Growth-Promoting Bacteria with Elicitation of Induced Systemic Resistance.</title>
        <authorList>
            <person name="Kim Y.J."/>
            <person name="Yang D.C."/>
            <person name="Sukweenadhi J."/>
        </authorList>
    </citation>
    <scope>NUCLEOTIDE SEQUENCE [LARGE SCALE GENOMIC DNA]</scope>
    <source>
        <strain evidence="5 6">DCY84</strain>
    </source>
</reference>
<dbReference type="InterPro" id="IPR003313">
    <property type="entry name" value="AraC-bd"/>
</dbReference>
<dbReference type="SUPFAM" id="SSF51215">
    <property type="entry name" value="Regulatory protein AraC"/>
    <property type="match status" value="1"/>
</dbReference>
<dbReference type="AlphaFoldDB" id="A0A1B1N1U0"/>
<feature type="domain" description="HTH araC/xylS-type" evidence="4">
    <location>
        <begin position="208"/>
        <end position="307"/>
    </location>
</feature>
<keyword evidence="2" id="KW-0238">DNA-binding</keyword>
<sequence length="313" mass="35868">MDPKTLQPWFDKRELLERLDITVPWGHYELRVLRFHLTSFPAGRVVGFHNHAEFEFHFIPSGKGKVIFGDGEDGQEHALSEEMLYLTPPGVMHHQEADAAEAMDEFCLHVDIAEKRRAGVDPWEIAEAQECVEKLRSLPLAPTLDTHKAMDCFLEAYALCDAKLPGYYTSIKHLVIGILLKTVRAYVPEGIQTESEAPRRDMLTYRYQYAIQFMEANHASPITLENVAERLNISSRQLQRIFNQACPDKTFSKALENIRLKAVCRKLEDGALTVEQIAQSEGFNHVTYLHNVFRKRIGMTPAAYRRTLQEKRG</sequence>
<evidence type="ECO:0000259" key="4">
    <source>
        <dbReference type="PROSITE" id="PS01124"/>
    </source>
</evidence>
<dbReference type="OrthoDB" id="145012at2"/>
<dbReference type="SUPFAM" id="SSF46689">
    <property type="entry name" value="Homeodomain-like"/>
    <property type="match status" value="1"/>
</dbReference>
<dbReference type="STRING" id="1462996.AWM70_12800"/>
<gene>
    <name evidence="5" type="ORF">AWM70_12800</name>
</gene>
<keyword evidence="1" id="KW-0805">Transcription regulation</keyword>
<proteinExistence type="predicted"/>
<dbReference type="InterPro" id="IPR014710">
    <property type="entry name" value="RmlC-like_jellyroll"/>
</dbReference>
<dbReference type="GO" id="GO:0003700">
    <property type="term" value="F:DNA-binding transcription factor activity"/>
    <property type="evidence" value="ECO:0007669"/>
    <property type="project" value="InterPro"/>
</dbReference>
<dbReference type="PANTHER" id="PTHR43280:SF27">
    <property type="entry name" value="TRANSCRIPTIONAL REGULATOR MTLR"/>
    <property type="match status" value="1"/>
</dbReference>
<dbReference type="PROSITE" id="PS01124">
    <property type="entry name" value="HTH_ARAC_FAMILY_2"/>
    <property type="match status" value="1"/>
</dbReference>
<dbReference type="Pfam" id="PF12833">
    <property type="entry name" value="HTH_18"/>
    <property type="match status" value="1"/>
</dbReference>